<organism evidence="1 2">
    <name type="scientific">Rhodococcus wratislaviensis</name>
    <name type="common">Tsukamurella wratislaviensis</name>
    <dbReference type="NCBI Taxonomy" id="44752"/>
    <lineage>
        <taxon>Bacteria</taxon>
        <taxon>Bacillati</taxon>
        <taxon>Actinomycetota</taxon>
        <taxon>Actinomycetes</taxon>
        <taxon>Mycobacteriales</taxon>
        <taxon>Nocardiaceae</taxon>
        <taxon>Rhodococcus</taxon>
    </lineage>
</organism>
<name>A0A402CJG2_RHOWR</name>
<protein>
    <submittedName>
        <fullName evidence="1">Putative phosphodiesterase</fullName>
    </submittedName>
</protein>
<dbReference type="InterPro" id="IPR020835">
    <property type="entry name" value="Catalase_sf"/>
</dbReference>
<dbReference type="EMBL" id="BHYM01000080">
    <property type="protein sequence ID" value="GCE43742.1"/>
    <property type="molecule type" value="Genomic_DNA"/>
</dbReference>
<accession>A0A402CJG2</accession>
<comment type="caution">
    <text evidence="1">The sequence shown here is derived from an EMBL/GenBank/DDBJ whole genome shotgun (WGS) entry which is preliminary data.</text>
</comment>
<reference evidence="1 2" key="1">
    <citation type="submission" date="2018-11" db="EMBL/GenBank/DDBJ databases">
        <title>Microbial catabolism of amino acid.</title>
        <authorList>
            <person name="Hibi M."/>
            <person name="Ogawa J."/>
        </authorList>
    </citation>
    <scope>NUCLEOTIDE SEQUENCE [LARGE SCALE GENOMIC DNA]</scope>
    <source>
        <strain evidence="1 2">C31-06</strain>
    </source>
</reference>
<dbReference type="Proteomes" id="UP000287519">
    <property type="component" value="Unassembled WGS sequence"/>
</dbReference>
<keyword evidence="2" id="KW-1185">Reference proteome</keyword>
<dbReference type="OrthoDB" id="3368165at2"/>
<dbReference type="SUPFAM" id="SSF56634">
    <property type="entry name" value="Heme-dependent catalase-like"/>
    <property type="match status" value="1"/>
</dbReference>
<dbReference type="GO" id="GO:0020037">
    <property type="term" value="F:heme binding"/>
    <property type="evidence" value="ECO:0007669"/>
    <property type="project" value="InterPro"/>
</dbReference>
<proteinExistence type="predicted"/>
<evidence type="ECO:0000313" key="1">
    <source>
        <dbReference type="EMBL" id="GCE43742.1"/>
    </source>
</evidence>
<sequence>MFVRAPFQAAAVLRGGARVFHPRGLVATGHIELISSWWTLRTGARIDVVARLSRGVRTPSGTPDVLGLALKIPLDSPDTEWDLLLASSGTSAVTRILPLPASGWRKARYSSLMPYSSNGTDTRWVQAAPVGPQPASTSLDALRQSLTDASLRFRVDLVSATGSPVPAAHVELSQVREDQDDDQPTFDPVLHCPPALALRPAWLAGVRVGAYRGSRRGRGDPSP</sequence>
<evidence type="ECO:0000313" key="2">
    <source>
        <dbReference type="Proteomes" id="UP000287519"/>
    </source>
</evidence>
<gene>
    <name evidence="1" type="ORF">Rhow_008040</name>
</gene>
<dbReference type="AlphaFoldDB" id="A0A402CJG2"/>